<dbReference type="PANTHER" id="PTHR10174:SF222">
    <property type="entry name" value="GH10083P-RELATED"/>
    <property type="match status" value="1"/>
</dbReference>
<dbReference type="InterPro" id="IPR036273">
    <property type="entry name" value="CRAL/TRIO_N_dom_sf"/>
</dbReference>
<reference evidence="2" key="1">
    <citation type="submission" date="2021-12" db="EMBL/GenBank/DDBJ databases">
        <authorList>
            <person name="King R."/>
        </authorList>
    </citation>
    <scope>NUCLEOTIDE SEQUENCE</scope>
</reference>
<name>A0ABN8B9K8_CHISP</name>
<dbReference type="CDD" id="cd00170">
    <property type="entry name" value="SEC14"/>
    <property type="match status" value="1"/>
</dbReference>
<gene>
    <name evidence="2" type="ORF">CHILSU_LOCUS5956</name>
</gene>
<dbReference type="SUPFAM" id="SSF46938">
    <property type="entry name" value="CRAL/TRIO N-terminal domain"/>
    <property type="match status" value="1"/>
</dbReference>
<dbReference type="SUPFAM" id="SSF52087">
    <property type="entry name" value="CRAL/TRIO domain"/>
    <property type="match status" value="1"/>
</dbReference>
<accession>A0ABN8B9K8</accession>
<proteinExistence type="predicted"/>
<dbReference type="InterPro" id="IPR036865">
    <property type="entry name" value="CRAL-TRIO_dom_sf"/>
</dbReference>
<dbReference type="PROSITE" id="PS50191">
    <property type="entry name" value="CRAL_TRIO"/>
    <property type="match status" value="1"/>
</dbReference>
<feature type="domain" description="CRAL-TRIO" evidence="1">
    <location>
        <begin position="96"/>
        <end position="256"/>
    </location>
</feature>
<dbReference type="PRINTS" id="PR00180">
    <property type="entry name" value="CRETINALDHBP"/>
</dbReference>
<protein>
    <recommendedName>
        <fullName evidence="1">CRAL-TRIO domain-containing protein</fullName>
    </recommendedName>
</protein>
<dbReference type="InterPro" id="IPR001251">
    <property type="entry name" value="CRAL-TRIO_dom"/>
</dbReference>
<evidence type="ECO:0000259" key="1">
    <source>
        <dbReference type="PROSITE" id="PS50191"/>
    </source>
</evidence>
<evidence type="ECO:0000313" key="3">
    <source>
        <dbReference type="Proteomes" id="UP001153292"/>
    </source>
</evidence>
<sequence length="310" mass="36891">MEVLKEDAILEFPKDTLRVIRNTYELDKPGVIDKAIDILELWLKKQDHFVKKDFSREYLERCIIRSKGSVERSKERLDKMCTARTMMPEFFTNENPKDFKLQFLHDVFLPKLTKDYYRVYILKNFSQEFTSEFFTECYKRMICFVEYLFEHDYCYGVFVVLDLREANIMEFLKKFDVVQLGQFMNIMLKTYSLRVKGIHLVSTSKLITTVVSLLKQVVSEKIASRIGVHKDFNTIYEHVEKDILPEEYGGKELPMTELHNKWLDMLSSKDFMEHIKNMNEAKTNEALRRTDEFNEQYLGMPGTFRSLSVD</sequence>
<dbReference type="EMBL" id="OU963914">
    <property type="protein sequence ID" value="CAH0402710.1"/>
    <property type="molecule type" value="Genomic_DNA"/>
</dbReference>
<dbReference type="Pfam" id="PF00650">
    <property type="entry name" value="CRAL_TRIO"/>
    <property type="match status" value="1"/>
</dbReference>
<dbReference type="Proteomes" id="UP001153292">
    <property type="component" value="Chromosome 21"/>
</dbReference>
<dbReference type="Gene3D" id="3.40.525.10">
    <property type="entry name" value="CRAL-TRIO lipid binding domain"/>
    <property type="match status" value="1"/>
</dbReference>
<keyword evidence="3" id="KW-1185">Reference proteome</keyword>
<dbReference type="PANTHER" id="PTHR10174">
    <property type="entry name" value="ALPHA-TOCOPHEROL TRANSFER PROTEIN-RELATED"/>
    <property type="match status" value="1"/>
</dbReference>
<organism evidence="2 3">
    <name type="scientific">Chilo suppressalis</name>
    <name type="common">Asiatic rice borer moth</name>
    <dbReference type="NCBI Taxonomy" id="168631"/>
    <lineage>
        <taxon>Eukaryota</taxon>
        <taxon>Metazoa</taxon>
        <taxon>Ecdysozoa</taxon>
        <taxon>Arthropoda</taxon>
        <taxon>Hexapoda</taxon>
        <taxon>Insecta</taxon>
        <taxon>Pterygota</taxon>
        <taxon>Neoptera</taxon>
        <taxon>Endopterygota</taxon>
        <taxon>Lepidoptera</taxon>
        <taxon>Glossata</taxon>
        <taxon>Ditrysia</taxon>
        <taxon>Pyraloidea</taxon>
        <taxon>Crambidae</taxon>
        <taxon>Crambinae</taxon>
        <taxon>Chilo</taxon>
    </lineage>
</organism>
<evidence type="ECO:0000313" key="2">
    <source>
        <dbReference type="EMBL" id="CAH0402710.1"/>
    </source>
</evidence>